<evidence type="ECO:0000256" key="5">
    <source>
        <dbReference type="SAM" id="Phobius"/>
    </source>
</evidence>
<dbReference type="AlphaFoldDB" id="A0A557SZ44"/>
<accession>A0A557SZ44</accession>
<dbReference type="InterPro" id="IPR037673">
    <property type="entry name" value="MSC/AndL"/>
</dbReference>
<dbReference type="PANTHER" id="PTHR30266">
    <property type="entry name" value="MECHANOSENSITIVE CHANNEL MSCL"/>
    <property type="match status" value="1"/>
</dbReference>
<name>A0A557SZ44_9ARCH</name>
<keyword evidence="4 5" id="KW-0472">Membrane</keyword>
<keyword evidence="7" id="KW-1185">Reference proteome</keyword>
<dbReference type="Proteomes" id="UP000315289">
    <property type="component" value="Unassembled WGS sequence"/>
</dbReference>
<dbReference type="GO" id="GO:0008381">
    <property type="term" value="F:mechanosensitive monoatomic ion channel activity"/>
    <property type="evidence" value="ECO:0007669"/>
    <property type="project" value="TreeGrafter"/>
</dbReference>
<feature type="transmembrane region" description="Helical" evidence="5">
    <location>
        <begin position="29"/>
        <end position="48"/>
    </location>
</feature>
<dbReference type="SUPFAM" id="SSF81330">
    <property type="entry name" value="Gated mechanosensitive channel"/>
    <property type="match status" value="1"/>
</dbReference>
<keyword evidence="2 5" id="KW-0812">Transmembrane</keyword>
<dbReference type="GO" id="GO:0016020">
    <property type="term" value="C:membrane"/>
    <property type="evidence" value="ECO:0007669"/>
    <property type="project" value="UniProtKB-SubCell"/>
</dbReference>
<evidence type="ECO:0000256" key="2">
    <source>
        <dbReference type="ARBA" id="ARBA00022692"/>
    </source>
</evidence>
<evidence type="ECO:0000256" key="1">
    <source>
        <dbReference type="ARBA" id="ARBA00004141"/>
    </source>
</evidence>
<keyword evidence="3 5" id="KW-1133">Transmembrane helix</keyword>
<dbReference type="Gene3D" id="1.10.1200.120">
    <property type="entry name" value="Large-conductance mechanosensitive channel, MscL, domain 1"/>
    <property type="match status" value="1"/>
</dbReference>
<proteinExistence type="predicted"/>
<dbReference type="PANTHER" id="PTHR30266:SF2">
    <property type="entry name" value="LARGE-CONDUCTANCE MECHANOSENSITIVE CHANNEL"/>
    <property type="match status" value="1"/>
</dbReference>
<dbReference type="InterPro" id="IPR036019">
    <property type="entry name" value="MscL_channel"/>
</dbReference>
<evidence type="ECO:0000256" key="4">
    <source>
        <dbReference type="ARBA" id="ARBA00023136"/>
    </source>
</evidence>
<organism evidence="6 7">
    <name type="scientific">Candidatus Nitrosocosmicus arcticus</name>
    <dbReference type="NCBI Taxonomy" id="2035267"/>
    <lineage>
        <taxon>Archaea</taxon>
        <taxon>Nitrososphaerota</taxon>
        <taxon>Nitrososphaeria</taxon>
        <taxon>Nitrososphaerales</taxon>
        <taxon>Nitrososphaeraceae</taxon>
        <taxon>Candidatus Nitrosocosmicus</taxon>
    </lineage>
</organism>
<comment type="subcellular location">
    <subcellularLocation>
        <location evidence="1">Membrane</location>
        <topology evidence="1">Multi-pass membrane protein</topology>
    </subcellularLocation>
</comment>
<evidence type="ECO:0000313" key="6">
    <source>
        <dbReference type="EMBL" id="TVP41878.1"/>
    </source>
</evidence>
<dbReference type="EMBL" id="VOAH01000001">
    <property type="protein sequence ID" value="TVP41878.1"/>
    <property type="molecule type" value="Genomic_DNA"/>
</dbReference>
<feature type="transmembrane region" description="Helical" evidence="5">
    <location>
        <begin position="95"/>
        <end position="113"/>
    </location>
</feature>
<sequence>MSNDDIKKSEQNEEVLIVRKTLAQEFFDFLKTFGIIGLALAFVVGQAASGLVTSLVNDIVNPLIGLFLPAGNLDAMSAKMTNISGEITEFRYGHLISKIIDFLIIALVVFIAYKQLSRFKLVDDKTIPKNNSL</sequence>
<reference evidence="6 7" key="1">
    <citation type="journal article" date="2019" name="Front. Microbiol.">
        <title>Ammonia Oxidation by the Arctic Terrestrial Thaumarchaeote Candidatus Nitrosocosmicus arcticus Is Stimulated by Increasing Temperatures.</title>
        <authorList>
            <person name="Alves R.J.E."/>
            <person name="Kerou M."/>
            <person name="Zappe A."/>
            <person name="Bittner R."/>
            <person name="Abby S.S."/>
            <person name="Schmidt H.A."/>
            <person name="Pfeifer K."/>
            <person name="Schleper C."/>
        </authorList>
    </citation>
    <scope>NUCLEOTIDE SEQUENCE [LARGE SCALE GENOMIC DNA]</scope>
    <source>
        <strain evidence="6 7">Kfb</strain>
    </source>
</reference>
<protein>
    <submittedName>
        <fullName evidence="6">Large-conductance mechanosensitive channel</fullName>
    </submittedName>
</protein>
<evidence type="ECO:0000256" key="3">
    <source>
        <dbReference type="ARBA" id="ARBA00022989"/>
    </source>
</evidence>
<evidence type="ECO:0000313" key="7">
    <source>
        <dbReference type="Proteomes" id="UP000315289"/>
    </source>
</evidence>
<gene>
    <name evidence="6" type="primary">mscL</name>
    <name evidence="6" type="ORF">NARC_10284</name>
</gene>
<comment type="caution">
    <text evidence="6">The sequence shown here is derived from an EMBL/GenBank/DDBJ whole genome shotgun (WGS) entry which is preliminary data.</text>
</comment>
<dbReference type="Pfam" id="PF01741">
    <property type="entry name" value="MscL"/>
    <property type="match status" value="1"/>
</dbReference>
<dbReference type="RefSeq" id="WP_261377737.1">
    <property type="nucleotide sequence ID" value="NZ_ML675578.1"/>
</dbReference>